<name>I3Z817_BELBD</name>
<dbReference type="HOGENOM" id="CLU_1999450_0_0_10"/>
<evidence type="ECO:0000313" key="2">
    <source>
        <dbReference type="EMBL" id="AFL85385.1"/>
    </source>
</evidence>
<protein>
    <submittedName>
        <fullName evidence="2">Uncharacterized protein</fullName>
    </submittedName>
</protein>
<feature type="transmembrane region" description="Helical" evidence="1">
    <location>
        <begin position="12"/>
        <end position="31"/>
    </location>
</feature>
<reference evidence="3" key="1">
    <citation type="submission" date="2012-06" db="EMBL/GenBank/DDBJ databases">
        <title>The complete genome of Belliella baltica DSM 15883.</title>
        <authorList>
            <person name="Lucas S."/>
            <person name="Copeland A."/>
            <person name="Lapidus A."/>
            <person name="Goodwin L."/>
            <person name="Pitluck S."/>
            <person name="Peters L."/>
            <person name="Mikhailova N."/>
            <person name="Davenport K."/>
            <person name="Kyrpides N."/>
            <person name="Mavromatis K."/>
            <person name="Pagani I."/>
            <person name="Ivanova N."/>
            <person name="Ovchinnikova G."/>
            <person name="Zeytun A."/>
            <person name="Detter J.C."/>
            <person name="Han C."/>
            <person name="Land M."/>
            <person name="Hauser L."/>
            <person name="Markowitz V."/>
            <person name="Cheng J.-F."/>
            <person name="Hugenholtz P."/>
            <person name="Woyke T."/>
            <person name="Wu D."/>
            <person name="Tindall B."/>
            <person name="Pomrenke H."/>
            <person name="Brambilla E."/>
            <person name="Klenk H.-P."/>
            <person name="Eisen J.A."/>
        </authorList>
    </citation>
    <scope>NUCLEOTIDE SEQUENCE [LARGE SCALE GENOMIC DNA]</scope>
    <source>
        <strain evidence="3">DSM 15883 / CIP 108006 / LMG 21964 / BA134</strain>
    </source>
</reference>
<sequence length="124" mass="14140">MHLKMSPYFKQFIGITLMISLMIQGMVMPYFSIAENVQSEESAELYSNSYLGEYAGDLLLVSGSDHLVIVASKGSLTGGDLFGNVYKSYIFHYENQIESIFKISQKVDLIFDIKALKFPTHYFW</sequence>
<keyword evidence="1" id="KW-0472">Membrane</keyword>
<dbReference type="AlphaFoldDB" id="I3Z817"/>
<accession>I3Z817</accession>
<keyword evidence="3" id="KW-1185">Reference proteome</keyword>
<dbReference type="Proteomes" id="UP000006050">
    <property type="component" value="Chromosome"/>
</dbReference>
<organism evidence="2 3">
    <name type="scientific">Belliella baltica (strain DSM 15883 / CIP 108006 / LMG 21964 / BA134)</name>
    <dbReference type="NCBI Taxonomy" id="866536"/>
    <lineage>
        <taxon>Bacteria</taxon>
        <taxon>Pseudomonadati</taxon>
        <taxon>Bacteroidota</taxon>
        <taxon>Cytophagia</taxon>
        <taxon>Cytophagales</taxon>
        <taxon>Cyclobacteriaceae</taxon>
        <taxon>Belliella</taxon>
    </lineage>
</organism>
<dbReference type="KEGG" id="bbd:Belba_2853"/>
<keyword evidence="1" id="KW-1133">Transmembrane helix</keyword>
<keyword evidence="1" id="KW-0812">Transmembrane</keyword>
<gene>
    <name evidence="2" type="ordered locus">Belba_2853</name>
</gene>
<dbReference type="STRING" id="866536.Belba_2853"/>
<dbReference type="EMBL" id="CP003281">
    <property type="protein sequence ID" value="AFL85385.1"/>
    <property type="molecule type" value="Genomic_DNA"/>
</dbReference>
<evidence type="ECO:0000256" key="1">
    <source>
        <dbReference type="SAM" id="Phobius"/>
    </source>
</evidence>
<dbReference type="PATRIC" id="fig|866536.3.peg.2937"/>
<proteinExistence type="predicted"/>
<evidence type="ECO:0000313" key="3">
    <source>
        <dbReference type="Proteomes" id="UP000006050"/>
    </source>
</evidence>